<keyword evidence="4" id="KW-1185">Reference proteome</keyword>
<dbReference type="InterPro" id="IPR051860">
    <property type="entry name" value="Plasmodium_CSP_Invasion"/>
</dbReference>
<dbReference type="KEGG" id="cme:CYME_CMK170C"/>
<dbReference type="Proteomes" id="UP000007014">
    <property type="component" value="Chromosome 11"/>
</dbReference>
<keyword evidence="2" id="KW-0732">Signal</keyword>
<dbReference type="GeneID" id="16994411"/>
<evidence type="ECO:0000313" key="3">
    <source>
        <dbReference type="EMBL" id="BAM80539.1"/>
    </source>
</evidence>
<name>M1V8D4_CYAM1</name>
<keyword evidence="1" id="KW-0677">Repeat</keyword>
<dbReference type="HOGENOM" id="CLU_774692_0_0_1"/>
<dbReference type="Gramene" id="CMK170CT">
    <property type="protein sequence ID" value="CMK170CT"/>
    <property type="gene ID" value="CMK170C"/>
</dbReference>
<dbReference type="PANTHER" id="PTHR44826">
    <property type="entry name" value="SPORE COAT PROTEIN SP85"/>
    <property type="match status" value="1"/>
</dbReference>
<feature type="signal peptide" evidence="2">
    <location>
        <begin position="1"/>
        <end position="30"/>
    </location>
</feature>
<sequence length="358" mass="36854">MIHNALRTHSLAVLLLLLFTNAVRVDSVLAARPAERRWYTSGGNSVYVCPSSSSLHNCTLQNVCTKVIVNGSCSLTGTACTLRSSAEIGSGHGSQTLGREATKENQGLAGFDSKDFKVLRWRQNQYSGCGDCLSFGEQTCVEYRTANVCTACRTNYELVEVCDTVVQRTLDGSDPVSKRWGQSYQQQNGNCQYECLFSGKQCRNVIIGTFLPTPTVQPTLLPSASPSATVSRSVSPSATVSATISISTSVSPSTSPSISVASPSVSVSATASVSSSVSPSTSPSISVASPSVSVSATTSISSSVSPSTSSSISVASPSVSVSATTSISSSVSPSTSPSISVASPSAPLSAVSSIVTLI</sequence>
<evidence type="ECO:0000256" key="2">
    <source>
        <dbReference type="SAM" id="SignalP"/>
    </source>
</evidence>
<feature type="chain" id="PRO_5004018326" evidence="2">
    <location>
        <begin position="31"/>
        <end position="358"/>
    </location>
</feature>
<dbReference type="EMBL" id="AP006493">
    <property type="protein sequence ID" value="BAM80539.1"/>
    <property type="molecule type" value="Genomic_DNA"/>
</dbReference>
<reference evidence="3 4" key="2">
    <citation type="journal article" date="2007" name="BMC Biol.">
        <title>A 100%-complete sequence reveals unusually simple genomic features in the hot-spring red alga Cyanidioschyzon merolae.</title>
        <authorList>
            <person name="Nozaki H."/>
            <person name="Takano H."/>
            <person name="Misumi O."/>
            <person name="Terasawa K."/>
            <person name="Matsuzaki M."/>
            <person name="Maruyama S."/>
            <person name="Nishida K."/>
            <person name="Yagisawa F."/>
            <person name="Yoshida Y."/>
            <person name="Fujiwara T."/>
            <person name="Takio S."/>
            <person name="Tamura K."/>
            <person name="Chung S.J."/>
            <person name="Nakamura S."/>
            <person name="Kuroiwa H."/>
            <person name="Tanaka K."/>
            <person name="Sato N."/>
            <person name="Kuroiwa T."/>
        </authorList>
    </citation>
    <scope>NUCLEOTIDE SEQUENCE [LARGE SCALE GENOMIC DNA]</scope>
    <source>
        <strain evidence="3 4">10D</strain>
    </source>
</reference>
<gene>
    <name evidence="3" type="ORF">CYME_CMK170C</name>
</gene>
<organism evidence="3 4">
    <name type="scientific">Cyanidioschyzon merolae (strain NIES-3377 / 10D)</name>
    <name type="common">Unicellular red alga</name>
    <dbReference type="NCBI Taxonomy" id="280699"/>
    <lineage>
        <taxon>Eukaryota</taxon>
        <taxon>Rhodophyta</taxon>
        <taxon>Bangiophyceae</taxon>
        <taxon>Cyanidiales</taxon>
        <taxon>Cyanidiaceae</taxon>
        <taxon>Cyanidioschyzon</taxon>
    </lineage>
</organism>
<dbReference type="AlphaFoldDB" id="M1V8D4"/>
<evidence type="ECO:0000313" key="4">
    <source>
        <dbReference type="Proteomes" id="UP000007014"/>
    </source>
</evidence>
<dbReference type="RefSeq" id="XP_005536575.1">
    <property type="nucleotide sequence ID" value="XM_005536518.1"/>
</dbReference>
<protein>
    <submittedName>
        <fullName evidence="3">Uncharacterized protein</fullName>
    </submittedName>
</protein>
<accession>M1V8D4</accession>
<reference evidence="3 4" key="1">
    <citation type="journal article" date="2004" name="Nature">
        <title>Genome sequence of the ultrasmall unicellular red alga Cyanidioschyzon merolae 10D.</title>
        <authorList>
            <person name="Matsuzaki M."/>
            <person name="Misumi O."/>
            <person name="Shin-i T."/>
            <person name="Maruyama S."/>
            <person name="Takahara M."/>
            <person name="Miyagishima S."/>
            <person name="Mori T."/>
            <person name="Nishida K."/>
            <person name="Yagisawa F."/>
            <person name="Nishida K."/>
            <person name="Yoshida Y."/>
            <person name="Nishimura Y."/>
            <person name="Nakao S."/>
            <person name="Kobayashi T."/>
            <person name="Momoyama Y."/>
            <person name="Higashiyama T."/>
            <person name="Minoda A."/>
            <person name="Sano M."/>
            <person name="Nomoto H."/>
            <person name="Oishi K."/>
            <person name="Hayashi H."/>
            <person name="Ohta F."/>
            <person name="Nishizaka S."/>
            <person name="Haga S."/>
            <person name="Miura S."/>
            <person name="Morishita T."/>
            <person name="Kabeya Y."/>
            <person name="Terasawa K."/>
            <person name="Suzuki Y."/>
            <person name="Ishii Y."/>
            <person name="Asakawa S."/>
            <person name="Takano H."/>
            <person name="Ohta N."/>
            <person name="Kuroiwa H."/>
            <person name="Tanaka K."/>
            <person name="Shimizu N."/>
            <person name="Sugano S."/>
            <person name="Sato N."/>
            <person name="Nozaki H."/>
            <person name="Ogasawara N."/>
            <person name="Kohara Y."/>
            <person name="Kuroiwa T."/>
        </authorList>
    </citation>
    <scope>NUCLEOTIDE SEQUENCE [LARGE SCALE GENOMIC DNA]</scope>
    <source>
        <strain evidence="3 4">10D</strain>
    </source>
</reference>
<dbReference type="PANTHER" id="PTHR44826:SF3">
    <property type="entry name" value="SPORE COAT PROTEIN SP85"/>
    <property type="match status" value="1"/>
</dbReference>
<dbReference type="OMA" id="PRNTYNP"/>
<proteinExistence type="predicted"/>
<evidence type="ECO:0000256" key="1">
    <source>
        <dbReference type="ARBA" id="ARBA00022737"/>
    </source>
</evidence>